<dbReference type="RefSeq" id="WP_377586264.1">
    <property type="nucleotide sequence ID" value="NZ_JBHTKA010000016.1"/>
</dbReference>
<proteinExistence type="predicted"/>
<dbReference type="InterPro" id="IPR013830">
    <property type="entry name" value="SGNH_hydro"/>
</dbReference>
<evidence type="ECO:0000256" key="1">
    <source>
        <dbReference type="SAM" id="Phobius"/>
    </source>
</evidence>
<dbReference type="SUPFAM" id="SSF52266">
    <property type="entry name" value="SGNH hydrolase"/>
    <property type="match status" value="1"/>
</dbReference>
<dbReference type="InterPro" id="IPR036514">
    <property type="entry name" value="SGNH_hydro_sf"/>
</dbReference>
<keyword evidence="1" id="KW-1133">Transmembrane helix</keyword>
<name>A0ABW3KEZ9_9BACT</name>
<accession>A0ABW3KEZ9</accession>
<comment type="caution">
    <text evidence="3">The sequence shown here is derived from an EMBL/GenBank/DDBJ whole genome shotgun (WGS) entry which is preliminary data.</text>
</comment>
<dbReference type="PANTHER" id="PTHR30383:SF5">
    <property type="entry name" value="SGNH HYDROLASE-TYPE ESTERASE DOMAIN-CONTAINING PROTEIN"/>
    <property type="match status" value="1"/>
</dbReference>
<evidence type="ECO:0000259" key="2">
    <source>
        <dbReference type="Pfam" id="PF13472"/>
    </source>
</evidence>
<dbReference type="PANTHER" id="PTHR30383">
    <property type="entry name" value="THIOESTERASE 1/PROTEASE 1/LYSOPHOSPHOLIPASE L1"/>
    <property type="match status" value="1"/>
</dbReference>
<protein>
    <submittedName>
        <fullName evidence="3">SGNH/GDSL hydrolase family protein</fullName>
    </submittedName>
</protein>
<feature type="transmembrane region" description="Helical" evidence="1">
    <location>
        <begin position="6"/>
        <end position="22"/>
    </location>
</feature>
<dbReference type="Proteomes" id="UP001597112">
    <property type="component" value="Unassembled WGS sequence"/>
</dbReference>
<keyword evidence="4" id="KW-1185">Reference proteome</keyword>
<organism evidence="3 4">
    <name type="scientific">Ohtaekwangia kribbensis</name>
    <dbReference type="NCBI Taxonomy" id="688913"/>
    <lineage>
        <taxon>Bacteria</taxon>
        <taxon>Pseudomonadati</taxon>
        <taxon>Bacteroidota</taxon>
        <taxon>Cytophagia</taxon>
        <taxon>Cytophagales</taxon>
        <taxon>Fulvivirgaceae</taxon>
        <taxon>Ohtaekwangia</taxon>
    </lineage>
</organism>
<reference evidence="4" key="1">
    <citation type="journal article" date="2019" name="Int. J. Syst. Evol. Microbiol.">
        <title>The Global Catalogue of Microorganisms (GCM) 10K type strain sequencing project: providing services to taxonomists for standard genome sequencing and annotation.</title>
        <authorList>
            <consortium name="The Broad Institute Genomics Platform"/>
            <consortium name="The Broad Institute Genome Sequencing Center for Infectious Disease"/>
            <person name="Wu L."/>
            <person name="Ma J."/>
        </authorList>
    </citation>
    <scope>NUCLEOTIDE SEQUENCE [LARGE SCALE GENOMIC DNA]</scope>
    <source>
        <strain evidence="4">CCUG 58938</strain>
    </source>
</reference>
<dbReference type="PROSITE" id="PS01098">
    <property type="entry name" value="LIPASE_GDSL_SER"/>
    <property type="match status" value="1"/>
</dbReference>
<keyword evidence="1" id="KW-0472">Membrane</keyword>
<sequence>MRHTTTFIIVMAFFTLSSFMPVQKKKKIIFFGDSITEAGVKPTGYITRVGELAAKDGVAGNYEFVGAGIGGNKVYDLYLRLEDDVLSKKPDVVIIYIGVNDVWHKRSYGTGTDANKFEGFYNALIKKIQAQGARVILATPAVIGERTDFSNELDGDLNLYSNMIRNIAKKNNLALVDLRTAFLDYNKAYNKENKESGVLTSDRVHLNDRGNQFVAEEMWKAIKVIQ</sequence>
<feature type="domain" description="SGNH hydrolase-type esterase" evidence="2">
    <location>
        <begin position="30"/>
        <end position="212"/>
    </location>
</feature>
<evidence type="ECO:0000313" key="4">
    <source>
        <dbReference type="Proteomes" id="UP001597112"/>
    </source>
</evidence>
<dbReference type="GO" id="GO:0016787">
    <property type="term" value="F:hydrolase activity"/>
    <property type="evidence" value="ECO:0007669"/>
    <property type="project" value="UniProtKB-KW"/>
</dbReference>
<dbReference type="InterPro" id="IPR008265">
    <property type="entry name" value="Lipase_GDSL_AS"/>
</dbReference>
<dbReference type="EMBL" id="JBHTKA010000016">
    <property type="protein sequence ID" value="MFD1003497.1"/>
    <property type="molecule type" value="Genomic_DNA"/>
</dbReference>
<gene>
    <name evidence="3" type="ORF">ACFQ21_29500</name>
</gene>
<evidence type="ECO:0000313" key="3">
    <source>
        <dbReference type="EMBL" id="MFD1003497.1"/>
    </source>
</evidence>
<dbReference type="Gene3D" id="3.40.50.1110">
    <property type="entry name" value="SGNH hydrolase"/>
    <property type="match status" value="1"/>
</dbReference>
<dbReference type="CDD" id="cd01834">
    <property type="entry name" value="SGNH_hydrolase_like_2"/>
    <property type="match status" value="1"/>
</dbReference>
<keyword evidence="3" id="KW-0378">Hydrolase</keyword>
<keyword evidence="1" id="KW-0812">Transmembrane</keyword>
<dbReference type="Pfam" id="PF13472">
    <property type="entry name" value="Lipase_GDSL_2"/>
    <property type="match status" value="1"/>
</dbReference>
<dbReference type="InterPro" id="IPR051532">
    <property type="entry name" value="Ester_Hydrolysis_Enzymes"/>
</dbReference>